<dbReference type="InterPro" id="IPR013750">
    <property type="entry name" value="GHMP_kinase_C_dom"/>
</dbReference>
<evidence type="ECO:0000256" key="2">
    <source>
        <dbReference type="ARBA" id="ARBA00022516"/>
    </source>
</evidence>
<evidence type="ECO:0000256" key="9">
    <source>
        <dbReference type="ARBA" id="ARBA00029438"/>
    </source>
</evidence>
<dbReference type="UniPathway" id="UPA00057">
    <property type="reaction ID" value="UER00098"/>
</dbReference>
<keyword evidence="6" id="KW-0067">ATP-binding</keyword>
<dbReference type="InterPro" id="IPR020568">
    <property type="entry name" value="Ribosomal_Su5_D2-typ_SF"/>
</dbReference>
<organism evidence="12 13">
    <name type="scientific">Atopostipes suicloacalis DSM 15692</name>
    <dbReference type="NCBI Taxonomy" id="1121025"/>
    <lineage>
        <taxon>Bacteria</taxon>
        <taxon>Bacillati</taxon>
        <taxon>Bacillota</taxon>
        <taxon>Bacilli</taxon>
        <taxon>Lactobacillales</taxon>
        <taxon>Carnobacteriaceae</taxon>
        <taxon>Atopostipes</taxon>
    </lineage>
</organism>
<dbReference type="RefSeq" id="WP_073297955.1">
    <property type="nucleotide sequence ID" value="NZ_FQUF01000017.1"/>
</dbReference>
<dbReference type="STRING" id="1121025.SAMN02745249_01294"/>
<dbReference type="GO" id="GO:0005524">
    <property type="term" value="F:ATP binding"/>
    <property type="evidence" value="ECO:0007669"/>
    <property type="project" value="UniProtKB-KW"/>
</dbReference>
<keyword evidence="13" id="KW-1185">Reference proteome</keyword>
<evidence type="ECO:0000256" key="8">
    <source>
        <dbReference type="ARBA" id="ARBA00023098"/>
    </source>
</evidence>
<evidence type="ECO:0000313" key="12">
    <source>
        <dbReference type="EMBL" id="SHE85280.1"/>
    </source>
</evidence>
<dbReference type="GO" id="GO:0019287">
    <property type="term" value="P:isopentenyl diphosphate biosynthetic process, mevalonate pathway"/>
    <property type="evidence" value="ECO:0007669"/>
    <property type="project" value="UniProtKB-UniPathway"/>
</dbReference>
<dbReference type="NCBIfam" id="TIGR00549">
    <property type="entry name" value="mevalon_kin"/>
    <property type="match status" value="1"/>
</dbReference>
<protein>
    <submittedName>
        <fullName evidence="12">Mevalonate kinase</fullName>
    </submittedName>
</protein>
<dbReference type="Proteomes" id="UP000184128">
    <property type="component" value="Unassembled WGS sequence"/>
</dbReference>
<accession>A0A1M4WVN9</accession>
<evidence type="ECO:0000256" key="3">
    <source>
        <dbReference type="ARBA" id="ARBA00022679"/>
    </source>
</evidence>
<evidence type="ECO:0000313" key="13">
    <source>
        <dbReference type="Proteomes" id="UP000184128"/>
    </source>
</evidence>
<evidence type="ECO:0000256" key="7">
    <source>
        <dbReference type="ARBA" id="ARBA00022842"/>
    </source>
</evidence>
<dbReference type="PRINTS" id="PR00959">
    <property type="entry name" value="MEVGALKINASE"/>
</dbReference>
<sequence>MKVLSNTASGHAHGKIILIGEHAVVHNEPAIAIPFTSANVKVTIEHILGESTIDSIYHTGKLTDAPKTLNNLIKTLEAVCLHFETRPDNMHIKITSNIPAERGMGSSAAVATALVRALFNYFDAELTDELLNDFVSISEMVAHGNPSGLDAKVVRSEESVYFVKNQGAEFFKVELPGYLIVADTGQYGETGVAVTDVGTLVADVKTCAKAMISELGELTNQARKKIEDKDMKGLGKILSEAQLRLEKLTVSNKTLDLFVNTANRHGALGAKLTGGGRGGCMIALADLPETAENIAKSLLDAGAVDVWIHSLGVQTYD</sequence>
<proteinExistence type="predicted"/>
<evidence type="ECO:0000256" key="1">
    <source>
        <dbReference type="ARBA" id="ARBA00022490"/>
    </source>
</evidence>
<keyword evidence="4" id="KW-0547">Nucleotide-binding</keyword>
<dbReference type="SUPFAM" id="SSF54211">
    <property type="entry name" value="Ribosomal protein S5 domain 2-like"/>
    <property type="match status" value="1"/>
</dbReference>
<dbReference type="Gene3D" id="3.30.70.890">
    <property type="entry name" value="GHMP kinase, C-terminal domain"/>
    <property type="match status" value="1"/>
</dbReference>
<keyword evidence="1" id="KW-0963">Cytoplasm</keyword>
<dbReference type="SUPFAM" id="SSF55060">
    <property type="entry name" value="GHMP Kinase, C-terminal domain"/>
    <property type="match status" value="1"/>
</dbReference>
<dbReference type="InterPro" id="IPR006204">
    <property type="entry name" value="GHMP_kinase_N_dom"/>
</dbReference>
<dbReference type="InterPro" id="IPR014721">
    <property type="entry name" value="Ribsml_uS5_D2-typ_fold_subgr"/>
</dbReference>
<dbReference type="AlphaFoldDB" id="A0A1M4WVN9"/>
<name>A0A1M4WVN9_9LACT</name>
<dbReference type="Pfam" id="PF00288">
    <property type="entry name" value="GHMP_kinases_N"/>
    <property type="match status" value="1"/>
</dbReference>
<dbReference type="GO" id="GO:0005829">
    <property type="term" value="C:cytosol"/>
    <property type="evidence" value="ECO:0007669"/>
    <property type="project" value="TreeGrafter"/>
</dbReference>
<feature type="domain" description="GHMP kinase N-terminal" evidence="10">
    <location>
        <begin position="73"/>
        <end position="150"/>
    </location>
</feature>
<comment type="pathway">
    <text evidence="9">Isoprenoid biosynthesis; isopentenyl diphosphate biosynthesis via mevalonate pathway; isopentenyl diphosphate from (R)-mevalonate: step 1/3.</text>
</comment>
<dbReference type="EMBL" id="FQUF01000017">
    <property type="protein sequence ID" value="SHE85280.1"/>
    <property type="molecule type" value="Genomic_DNA"/>
</dbReference>
<feature type="domain" description="GHMP kinase C-terminal" evidence="11">
    <location>
        <begin position="223"/>
        <end position="300"/>
    </location>
</feature>
<dbReference type="OrthoDB" id="9764892at2"/>
<reference evidence="12 13" key="1">
    <citation type="submission" date="2016-11" db="EMBL/GenBank/DDBJ databases">
        <authorList>
            <person name="Jaros S."/>
            <person name="Januszkiewicz K."/>
            <person name="Wedrychowicz H."/>
        </authorList>
    </citation>
    <scope>NUCLEOTIDE SEQUENCE [LARGE SCALE GENOMIC DNA]</scope>
    <source>
        <strain evidence="12 13">DSM 15692</strain>
    </source>
</reference>
<evidence type="ECO:0000256" key="4">
    <source>
        <dbReference type="ARBA" id="ARBA00022741"/>
    </source>
</evidence>
<evidence type="ECO:0000256" key="5">
    <source>
        <dbReference type="ARBA" id="ARBA00022777"/>
    </source>
</evidence>
<dbReference type="Gene3D" id="3.30.230.10">
    <property type="match status" value="1"/>
</dbReference>
<evidence type="ECO:0000259" key="11">
    <source>
        <dbReference type="Pfam" id="PF08544"/>
    </source>
</evidence>
<evidence type="ECO:0000259" key="10">
    <source>
        <dbReference type="Pfam" id="PF00288"/>
    </source>
</evidence>
<dbReference type="InterPro" id="IPR006205">
    <property type="entry name" value="Mev_gal_kin"/>
</dbReference>
<keyword evidence="7" id="KW-0460">Magnesium</keyword>
<dbReference type="InterPro" id="IPR036554">
    <property type="entry name" value="GHMP_kinase_C_sf"/>
</dbReference>
<keyword evidence="5 12" id="KW-0418">Kinase</keyword>
<gene>
    <name evidence="12" type="ORF">SAMN02745249_01294</name>
</gene>
<keyword evidence="8" id="KW-0443">Lipid metabolism</keyword>
<evidence type="ECO:0000256" key="6">
    <source>
        <dbReference type="ARBA" id="ARBA00022840"/>
    </source>
</evidence>
<dbReference type="PANTHER" id="PTHR43290">
    <property type="entry name" value="MEVALONATE KINASE"/>
    <property type="match status" value="1"/>
</dbReference>
<dbReference type="GO" id="GO:0004496">
    <property type="term" value="F:mevalonate kinase activity"/>
    <property type="evidence" value="ECO:0007669"/>
    <property type="project" value="InterPro"/>
</dbReference>
<keyword evidence="2" id="KW-0444">Lipid biosynthesis</keyword>
<dbReference type="PANTHER" id="PTHR43290:SF2">
    <property type="entry name" value="MEVALONATE KINASE"/>
    <property type="match status" value="1"/>
</dbReference>
<keyword evidence="3" id="KW-0808">Transferase</keyword>
<dbReference type="Pfam" id="PF08544">
    <property type="entry name" value="GHMP_kinases_C"/>
    <property type="match status" value="1"/>
</dbReference>